<sequence>MADLLIEHLKTKGTEHSDLSLLVNQWGFDQKIIPKALQSIGSLFPHFSRHDESHSKQILINIERILGKENIANLTATDTWLILESAYWHDIGMVVPQNDLKEAFSDPDFRHYIDSIVTDKNHHLNEFCSNFNNENLIDSFQFMGSPIEATDNFRQLMAEWFRRKHANRAEQTVNTPWESAGISSPRTELIPKRLFRILGQICALHGANFKEIVGENGLPYKEAGLGQEDCHPRFVACMLRIGDLLDLDDNRFCPVMKKIAGDSRPSLSKAHEDKHAAIRHLRIDKDRIEVTAECSSVDSYLESYKWFEWLKQETQAQMSLWQEIAPSRSFGLLPTLGNIQVKLSGQQQVLSEGERPQFKLDSEQAIKLLQGSNLYASKFACIRELLQNAVDATLISVWLRNKNKISCEKWKDPSDPEVKNVIGNEAIEISLKEMGECPKENENSLWELTIKDNGTGFSIKDFSYLLSISSSSKNKTKKDIVDSMPEWMKPSGAFGIGFQSSFILADKVSITSKSLFTNECSHAELYNPLGEKEGLALLKSLPNDISTQHGSEVKIIFSLKKIATSWSISLHREPSVKSMILDNHDPNLDESFPFESARIADLIVDFAKHSPIRINGHYKAKDQKAMPLYIKGEEKKGYFIDLGGEQVELLFYPTSRFSRVKTLYRGQEFDSGNIRFLFADITINLLSGKAGAWLSINRDEINKEASAKLIQVIENSLFHISEKLVGNLKANQESSDVKEEFKIHFSLFLNAMALMDSSNNPWEKLSDDFNRFGKFWLKYEVADKALDEYLSGELLKIGEKNLNGDNVSNCNIYLGSNPDDDDLIKCLVFKEWQVRYGVNTIEVIESDDFKNQKTDLVYCCTKQKPSQPYNNNALLSALMKANSKSNSNTRFLLPPLIGFESLVLDKSTTLNAHYLFDTGVGDYEYMLLPHLFTTPKGRYSTEGIIFVSEEKLDKFCEWIKPKLKNMLTEAEIKEKYDELIKYIDALMAESPYKDKWFKLLAK</sequence>
<dbReference type="Gene3D" id="3.30.565.10">
    <property type="entry name" value="Histidine kinase-like ATPase, C-terminal domain"/>
    <property type="match status" value="1"/>
</dbReference>
<evidence type="ECO:0000259" key="1">
    <source>
        <dbReference type="Pfam" id="PF24391"/>
    </source>
</evidence>
<dbReference type="Proteomes" id="UP000321419">
    <property type="component" value="Unassembled WGS sequence"/>
</dbReference>
<dbReference type="GO" id="GO:0005524">
    <property type="term" value="F:ATP binding"/>
    <property type="evidence" value="ECO:0007669"/>
    <property type="project" value="UniProtKB-KW"/>
</dbReference>
<dbReference type="InterPro" id="IPR056471">
    <property type="entry name" value="HD-CE"/>
</dbReference>
<feature type="domain" description="HD-CE" evidence="1">
    <location>
        <begin position="44"/>
        <end position="315"/>
    </location>
</feature>
<evidence type="ECO:0000313" key="2">
    <source>
        <dbReference type="EMBL" id="GEK54491.1"/>
    </source>
</evidence>
<comment type="caution">
    <text evidence="2">The sequence shown here is derived from an EMBL/GenBank/DDBJ whole genome shotgun (WGS) entry which is preliminary data.</text>
</comment>
<dbReference type="Pfam" id="PF24391">
    <property type="entry name" value="HD-CE"/>
    <property type="match status" value="1"/>
</dbReference>
<gene>
    <name evidence="2" type="ORF">PES01_13360</name>
</gene>
<keyword evidence="3" id="KW-1185">Reference proteome</keyword>
<organism evidence="2 3">
    <name type="scientific">Pseudoalteromonas espejiana</name>
    <dbReference type="NCBI Taxonomy" id="28107"/>
    <lineage>
        <taxon>Bacteria</taxon>
        <taxon>Pseudomonadati</taxon>
        <taxon>Pseudomonadota</taxon>
        <taxon>Gammaproteobacteria</taxon>
        <taxon>Alteromonadales</taxon>
        <taxon>Pseudoalteromonadaceae</taxon>
        <taxon>Pseudoalteromonas</taxon>
    </lineage>
</organism>
<dbReference type="SUPFAM" id="SSF55874">
    <property type="entry name" value="ATPase domain of HSP90 chaperone/DNA topoisomerase II/histidine kinase"/>
    <property type="match status" value="1"/>
</dbReference>
<dbReference type="InterPro" id="IPR036890">
    <property type="entry name" value="HATPase_C_sf"/>
</dbReference>
<reference evidence="2 3" key="1">
    <citation type="submission" date="2019-07" db="EMBL/GenBank/DDBJ databases">
        <title>Whole genome shotgun sequence of Pseudoalteromonas espejiana NBRC 102222.</title>
        <authorList>
            <person name="Hosoyama A."/>
            <person name="Uohara A."/>
            <person name="Ohji S."/>
            <person name="Ichikawa N."/>
        </authorList>
    </citation>
    <scope>NUCLEOTIDE SEQUENCE [LARGE SCALE GENOMIC DNA]</scope>
    <source>
        <strain evidence="2 3">NBRC 102222</strain>
    </source>
</reference>
<evidence type="ECO:0000313" key="3">
    <source>
        <dbReference type="Proteomes" id="UP000321419"/>
    </source>
</evidence>
<dbReference type="AlphaFoldDB" id="A0A510XV44"/>
<protein>
    <submittedName>
        <fullName evidence="2">ATP-binding protein</fullName>
    </submittedName>
</protein>
<dbReference type="EMBL" id="BJUM01000010">
    <property type="protein sequence ID" value="GEK54491.1"/>
    <property type="molecule type" value="Genomic_DNA"/>
</dbReference>
<keyword evidence="2" id="KW-0547">Nucleotide-binding</keyword>
<accession>A0A510XV44</accession>
<dbReference type="Pfam" id="PF13589">
    <property type="entry name" value="HATPase_c_3"/>
    <property type="match status" value="1"/>
</dbReference>
<dbReference type="RefSeq" id="WP_089349023.1">
    <property type="nucleotide sequence ID" value="NZ_BJUM01000010.1"/>
</dbReference>
<dbReference type="OrthoDB" id="9802640at2"/>
<proteinExistence type="predicted"/>
<keyword evidence="2" id="KW-0067">ATP-binding</keyword>
<name>A0A510XV44_9GAMM</name>